<dbReference type="SMART" id="SM00418">
    <property type="entry name" value="HTH_ARSR"/>
    <property type="match status" value="1"/>
</dbReference>
<dbReference type="PANTHER" id="PTHR33154:SF12">
    <property type="entry name" value="TRANSCRIPTIONAL REGULATORY PROTEIN"/>
    <property type="match status" value="1"/>
</dbReference>
<evidence type="ECO:0000313" key="6">
    <source>
        <dbReference type="EMBL" id="MFC7181580.1"/>
    </source>
</evidence>
<evidence type="ECO:0000256" key="1">
    <source>
        <dbReference type="ARBA" id="ARBA00023015"/>
    </source>
</evidence>
<dbReference type="InterPro" id="IPR011991">
    <property type="entry name" value="ArsR-like_HTH"/>
</dbReference>
<evidence type="ECO:0000259" key="5">
    <source>
        <dbReference type="PROSITE" id="PS50987"/>
    </source>
</evidence>
<dbReference type="InterPro" id="IPR051081">
    <property type="entry name" value="HTH_MetalResp_TranReg"/>
</dbReference>
<dbReference type="PANTHER" id="PTHR33154">
    <property type="entry name" value="TRANSCRIPTIONAL REGULATOR, ARSR FAMILY"/>
    <property type="match status" value="1"/>
</dbReference>
<sequence>MATARDLPHPEPEDLRLTQVLFALSDPARLSIVQGLVHGPQEVAACQPAGGDLPKSTLSHHIKTLREAGVIRSTPHGRQRLLELRRGDLDARFPGLLTAVLTTPDAATPDAAAPDAAAPGDVAP</sequence>
<proteinExistence type="predicted"/>
<dbReference type="Gene3D" id="1.10.10.10">
    <property type="entry name" value="Winged helix-like DNA-binding domain superfamily/Winged helix DNA-binding domain"/>
    <property type="match status" value="1"/>
</dbReference>
<dbReference type="PROSITE" id="PS50987">
    <property type="entry name" value="HTH_ARSR_2"/>
    <property type="match status" value="1"/>
</dbReference>
<feature type="domain" description="HTH arsR-type" evidence="5">
    <location>
        <begin position="9"/>
        <end position="104"/>
    </location>
</feature>
<comment type="caution">
    <text evidence="6">The sequence shown here is derived from an EMBL/GenBank/DDBJ whole genome shotgun (WGS) entry which is preliminary data.</text>
</comment>
<dbReference type="PRINTS" id="PR00778">
    <property type="entry name" value="HTHARSR"/>
</dbReference>
<dbReference type="InterPro" id="IPR036390">
    <property type="entry name" value="WH_DNA-bd_sf"/>
</dbReference>
<dbReference type="RefSeq" id="WP_345704382.1">
    <property type="nucleotide sequence ID" value="NZ_BAABKV010000001.1"/>
</dbReference>
<evidence type="ECO:0000256" key="4">
    <source>
        <dbReference type="SAM" id="MobiDB-lite"/>
    </source>
</evidence>
<protein>
    <submittedName>
        <fullName evidence="6">ArsR/SmtB family transcription factor</fullName>
    </submittedName>
</protein>
<keyword evidence="2" id="KW-0238">DNA-binding</keyword>
<gene>
    <name evidence="6" type="ORF">ACFQMG_18685</name>
</gene>
<evidence type="ECO:0000313" key="7">
    <source>
        <dbReference type="Proteomes" id="UP001596435"/>
    </source>
</evidence>
<dbReference type="CDD" id="cd00090">
    <property type="entry name" value="HTH_ARSR"/>
    <property type="match status" value="1"/>
</dbReference>
<dbReference type="EMBL" id="JBHTAJ010000033">
    <property type="protein sequence ID" value="MFC7181580.1"/>
    <property type="molecule type" value="Genomic_DNA"/>
</dbReference>
<keyword evidence="3" id="KW-0804">Transcription</keyword>
<keyword evidence="7" id="KW-1185">Reference proteome</keyword>
<feature type="region of interest" description="Disordered" evidence="4">
    <location>
        <begin position="105"/>
        <end position="124"/>
    </location>
</feature>
<keyword evidence="1" id="KW-0805">Transcription regulation</keyword>
<evidence type="ECO:0000256" key="3">
    <source>
        <dbReference type="ARBA" id="ARBA00023163"/>
    </source>
</evidence>
<dbReference type="InterPro" id="IPR001845">
    <property type="entry name" value="HTH_ArsR_DNA-bd_dom"/>
</dbReference>
<dbReference type="Proteomes" id="UP001596435">
    <property type="component" value="Unassembled WGS sequence"/>
</dbReference>
<name>A0ABW2FWH3_9ACTN</name>
<dbReference type="Pfam" id="PF12840">
    <property type="entry name" value="HTH_20"/>
    <property type="match status" value="1"/>
</dbReference>
<organism evidence="6 7">
    <name type="scientific">Kitasatospora paranensis</name>
    <dbReference type="NCBI Taxonomy" id="258053"/>
    <lineage>
        <taxon>Bacteria</taxon>
        <taxon>Bacillati</taxon>
        <taxon>Actinomycetota</taxon>
        <taxon>Actinomycetes</taxon>
        <taxon>Kitasatosporales</taxon>
        <taxon>Streptomycetaceae</taxon>
        <taxon>Kitasatospora</taxon>
    </lineage>
</organism>
<dbReference type="InterPro" id="IPR036388">
    <property type="entry name" value="WH-like_DNA-bd_sf"/>
</dbReference>
<accession>A0ABW2FWH3</accession>
<reference evidence="7" key="1">
    <citation type="journal article" date="2019" name="Int. J. Syst. Evol. Microbiol.">
        <title>The Global Catalogue of Microorganisms (GCM) 10K type strain sequencing project: providing services to taxonomists for standard genome sequencing and annotation.</title>
        <authorList>
            <consortium name="The Broad Institute Genomics Platform"/>
            <consortium name="The Broad Institute Genome Sequencing Center for Infectious Disease"/>
            <person name="Wu L."/>
            <person name="Ma J."/>
        </authorList>
    </citation>
    <scope>NUCLEOTIDE SEQUENCE [LARGE SCALE GENOMIC DNA]</scope>
    <source>
        <strain evidence="7">CGMCC 1.12859</strain>
    </source>
</reference>
<dbReference type="SUPFAM" id="SSF46785">
    <property type="entry name" value="Winged helix' DNA-binding domain"/>
    <property type="match status" value="1"/>
</dbReference>
<evidence type="ECO:0000256" key="2">
    <source>
        <dbReference type="ARBA" id="ARBA00023125"/>
    </source>
</evidence>